<organism evidence="12 13">
    <name type="scientific">Candidatus Liptonbacteria bacterium RIFCSPLOWO2_01_FULL_56_20</name>
    <dbReference type="NCBI Taxonomy" id="1798652"/>
    <lineage>
        <taxon>Bacteria</taxon>
        <taxon>Candidatus Liptoniibacteriota</taxon>
    </lineage>
</organism>
<dbReference type="InterPro" id="IPR014746">
    <property type="entry name" value="Gln_synth/guanido_kin_cat_dom"/>
</dbReference>
<dbReference type="InterPro" id="IPR017959">
    <property type="entry name" value="Asn/Gln-tRNA_amidoTrfase_suB/E"/>
</dbReference>
<dbReference type="SUPFAM" id="SSF55931">
    <property type="entry name" value="Glutamine synthetase/guanido kinase"/>
    <property type="match status" value="1"/>
</dbReference>
<gene>
    <name evidence="10" type="primary">gatB</name>
    <name evidence="12" type="ORF">A3A43_02280</name>
</gene>
<dbReference type="PANTHER" id="PTHR11659">
    <property type="entry name" value="GLUTAMYL-TRNA GLN AMIDOTRANSFERASE SUBUNIT B MITOCHONDRIAL AND PROKARYOTIC PET112-RELATED"/>
    <property type="match status" value="1"/>
</dbReference>
<dbReference type="PANTHER" id="PTHR11659:SF0">
    <property type="entry name" value="GLUTAMYL-TRNA(GLN) AMIDOTRANSFERASE SUBUNIT B, MITOCHONDRIAL"/>
    <property type="match status" value="1"/>
</dbReference>
<comment type="similarity">
    <text evidence="1 10">Belongs to the GatB/GatE family. GatB subfamily.</text>
</comment>
<dbReference type="InterPro" id="IPR018027">
    <property type="entry name" value="Asn/Gln_amidotransferase"/>
</dbReference>
<evidence type="ECO:0000256" key="2">
    <source>
        <dbReference type="ARBA" id="ARBA00011123"/>
    </source>
</evidence>
<evidence type="ECO:0000256" key="1">
    <source>
        <dbReference type="ARBA" id="ARBA00005306"/>
    </source>
</evidence>
<dbReference type="PROSITE" id="PS01234">
    <property type="entry name" value="GATB"/>
    <property type="match status" value="1"/>
</dbReference>
<dbReference type="InterPro" id="IPR003789">
    <property type="entry name" value="Asn/Gln_tRNA_amidoTrase-B-like"/>
</dbReference>
<comment type="subunit">
    <text evidence="2 10">Heterotrimer of A, B and C subunits.</text>
</comment>
<keyword evidence="6 10" id="KW-0648">Protein biosynthesis</keyword>
<evidence type="ECO:0000256" key="5">
    <source>
        <dbReference type="ARBA" id="ARBA00022840"/>
    </source>
</evidence>
<comment type="caution">
    <text evidence="12">The sequence shown here is derived from an EMBL/GenBank/DDBJ whole genome shotgun (WGS) entry which is preliminary data.</text>
</comment>
<name>A0A1G2CIW2_9BACT</name>
<dbReference type="NCBIfam" id="TIGR00133">
    <property type="entry name" value="gatB"/>
    <property type="match status" value="1"/>
</dbReference>
<sequence>MKDYQPTIGLEVHATLNTQTKMFCDCLNDPDEEHPNQNVCPVCLGHPGALPVINKQAVEAVLRVGLALKGSVNPVSKFDRKNYFYPDLPKGYQISQYDQPLITGGELLGVRIRRIHLEEDAGRLLHEIPGEAKKGEASYVDFNRAGTPLMELVTEPDIRSAEQAVAFAKEFQLILQYLGASDADMEKGLMRVEANVSLDMGPKVELKNINSFKAVGSAIAYEIERQKGSLEKGVKVEHETRGWDDAKQKTVSQRTKEEAHDYRYFPEPDLPPLEPAKVFDVEDLRAHVPELPAQKRARFEREFKLSAEQAAQLIQDKQLADFFEAAESELAAHLRTYSAEATLAAKAGQDFGGQARDERETVTIEKTPQNLLFNYLTSDLIGLMNEAGTRFSAEGGSASGGDVLKIEPEELAHLIDLIADGTIMSRQAKDILRKMFQTGEDPETIMRAEGLRTVSDAGEVEQVVRATIVENPNAVADYKKGKEASLQFLIGKAMRKFKGRGNPATIQEILTKLLR</sequence>
<proteinExistence type="inferred from homology"/>
<evidence type="ECO:0000313" key="13">
    <source>
        <dbReference type="Proteomes" id="UP000178495"/>
    </source>
</evidence>
<comment type="catalytic activity">
    <reaction evidence="8 10">
        <text>L-aspartyl-tRNA(Asn) + L-glutamine + ATP + H2O = L-asparaginyl-tRNA(Asn) + L-glutamate + ADP + phosphate + 2 H(+)</text>
        <dbReference type="Rhea" id="RHEA:14513"/>
        <dbReference type="Rhea" id="RHEA-COMP:9674"/>
        <dbReference type="Rhea" id="RHEA-COMP:9677"/>
        <dbReference type="ChEBI" id="CHEBI:15377"/>
        <dbReference type="ChEBI" id="CHEBI:15378"/>
        <dbReference type="ChEBI" id="CHEBI:29985"/>
        <dbReference type="ChEBI" id="CHEBI:30616"/>
        <dbReference type="ChEBI" id="CHEBI:43474"/>
        <dbReference type="ChEBI" id="CHEBI:58359"/>
        <dbReference type="ChEBI" id="CHEBI:78515"/>
        <dbReference type="ChEBI" id="CHEBI:78516"/>
        <dbReference type="ChEBI" id="CHEBI:456216"/>
    </reaction>
</comment>
<evidence type="ECO:0000256" key="7">
    <source>
        <dbReference type="ARBA" id="ARBA00024799"/>
    </source>
</evidence>
<reference evidence="12 13" key="1">
    <citation type="journal article" date="2016" name="Nat. Commun.">
        <title>Thousands of microbial genomes shed light on interconnected biogeochemical processes in an aquifer system.</title>
        <authorList>
            <person name="Anantharaman K."/>
            <person name="Brown C.T."/>
            <person name="Hug L.A."/>
            <person name="Sharon I."/>
            <person name="Castelle C.J."/>
            <person name="Probst A.J."/>
            <person name="Thomas B.C."/>
            <person name="Singh A."/>
            <person name="Wilkins M.J."/>
            <person name="Karaoz U."/>
            <person name="Brodie E.L."/>
            <person name="Williams K.H."/>
            <person name="Hubbard S.S."/>
            <person name="Banfield J.F."/>
        </authorList>
    </citation>
    <scope>NUCLEOTIDE SEQUENCE [LARGE SCALE GENOMIC DNA]</scope>
</reference>
<comment type="catalytic activity">
    <reaction evidence="9 10">
        <text>L-glutamyl-tRNA(Gln) + L-glutamine + ATP + H2O = L-glutaminyl-tRNA(Gln) + L-glutamate + ADP + phosphate + H(+)</text>
        <dbReference type="Rhea" id="RHEA:17521"/>
        <dbReference type="Rhea" id="RHEA-COMP:9681"/>
        <dbReference type="Rhea" id="RHEA-COMP:9684"/>
        <dbReference type="ChEBI" id="CHEBI:15377"/>
        <dbReference type="ChEBI" id="CHEBI:15378"/>
        <dbReference type="ChEBI" id="CHEBI:29985"/>
        <dbReference type="ChEBI" id="CHEBI:30616"/>
        <dbReference type="ChEBI" id="CHEBI:43474"/>
        <dbReference type="ChEBI" id="CHEBI:58359"/>
        <dbReference type="ChEBI" id="CHEBI:78520"/>
        <dbReference type="ChEBI" id="CHEBI:78521"/>
        <dbReference type="ChEBI" id="CHEBI:456216"/>
    </reaction>
</comment>
<keyword evidence="3 10" id="KW-0436">Ligase</keyword>
<dbReference type="GO" id="GO:0050566">
    <property type="term" value="F:asparaginyl-tRNA synthase (glutamine-hydrolyzing) activity"/>
    <property type="evidence" value="ECO:0007669"/>
    <property type="project" value="RHEA"/>
</dbReference>
<dbReference type="InterPro" id="IPR004413">
    <property type="entry name" value="GatB"/>
</dbReference>
<dbReference type="Gene3D" id="1.10.10.410">
    <property type="match status" value="1"/>
</dbReference>
<dbReference type="InterPro" id="IPR042114">
    <property type="entry name" value="GatB_C_1"/>
</dbReference>
<dbReference type="NCBIfam" id="NF004012">
    <property type="entry name" value="PRK05477.1-2"/>
    <property type="match status" value="1"/>
</dbReference>
<dbReference type="HAMAP" id="MF_00121">
    <property type="entry name" value="GatB"/>
    <property type="match status" value="1"/>
</dbReference>
<accession>A0A1G2CIW2</accession>
<feature type="domain" description="Asn/Gln amidotransferase" evidence="11">
    <location>
        <begin position="357"/>
        <end position="514"/>
    </location>
</feature>
<dbReference type="GO" id="GO:0006412">
    <property type="term" value="P:translation"/>
    <property type="evidence" value="ECO:0007669"/>
    <property type="project" value="UniProtKB-UniRule"/>
</dbReference>
<dbReference type="GO" id="GO:0050567">
    <property type="term" value="F:glutaminyl-tRNA synthase (glutamine-hydrolyzing) activity"/>
    <property type="evidence" value="ECO:0007669"/>
    <property type="project" value="UniProtKB-UniRule"/>
</dbReference>
<dbReference type="EC" id="6.3.5.-" evidence="10"/>
<dbReference type="AlphaFoldDB" id="A0A1G2CIW2"/>
<evidence type="ECO:0000256" key="8">
    <source>
        <dbReference type="ARBA" id="ARBA00047380"/>
    </source>
</evidence>
<dbReference type="Proteomes" id="UP000178495">
    <property type="component" value="Unassembled WGS sequence"/>
</dbReference>
<dbReference type="InterPro" id="IPR023168">
    <property type="entry name" value="GatB_Yqey_C_2"/>
</dbReference>
<keyword evidence="4 10" id="KW-0547">Nucleotide-binding</keyword>
<evidence type="ECO:0000256" key="10">
    <source>
        <dbReference type="HAMAP-Rule" id="MF_00121"/>
    </source>
</evidence>
<keyword evidence="5 10" id="KW-0067">ATP-binding</keyword>
<dbReference type="STRING" id="1798652.A3A43_02280"/>
<dbReference type="EMBL" id="MHLC01000015">
    <property type="protein sequence ID" value="OGZ01309.1"/>
    <property type="molecule type" value="Genomic_DNA"/>
</dbReference>
<dbReference type="FunFam" id="1.10.10.410:FF:000001">
    <property type="entry name" value="Aspartyl/glutamyl-tRNA(Asn/Gln) amidotransferase subunit B"/>
    <property type="match status" value="1"/>
</dbReference>
<dbReference type="Pfam" id="PF02637">
    <property type="entry name" value="GatB_Yqey"/>
    <property type="match status" value="1"/>
</dbReference>
<dbReference type="SMART" id="SM00845">
    <property type="entry name" value="GatB_Yqey"/>
    <property type="match status" value="1"/>
</dbReference>
<evidence type="ECO:0000256" key="9">
    <source>
        <dbReference type="ARBA" id="ARBA00047913"/>
    </source>
</evidence>
<dbReference type="Gene3D" id="1.10.150.380">
    <property type="entry name" value="GatB domain, N-terminal subdomain"/>
    <property type="match status" value="1"/>
</dbReference>
<evidence type="ECO:0000256" key="3">
    <source>
        <dbReference type="ARBA" id="ARBA00022598"/>
    </source>
</evidence>
<protein>
    <recommendedName>
        <fullName evidence="10">Aspartyl/glutamyl-tRNA(Asn/Gln) amidotransferase subunit B</fullName>
        <shortName evidence="10">Asp/Glu-ADT subunit B</shortName>
        <ecNumber evidence="10">6.3.5.-</ecNumber>
    </recommendedName>
</protein>
<dbReference type="InterPro" id="IPR006075">
    <property type="entry name" value="Asn/Gln-tRNA_Trfase_suB/E_cat"/>
</dbReference>
<evidence type="ECO:0000256" key="4">
    <source>
        <dbReference type="ARBA" id="ARBA00022741"/>
    </source>
</evidence>
<dbReference type="Pfam" id="PF02934">
    <property type="entry name" value="GatB_N"/>
    <property type="match status" value="1"/>
</dbReference>
<comment type="function">
    <text evidence="7 10">Allows the formation of correctly charged Asn-tRNA(Asn) or Gln-tRNA(Gln) through the transamidation of misacylated Asp-tRNA(Asn) or Glu-tRNA(Gln) in organisms which lack either or both of asparaginyl-tRNA or glutaminyl-tRNA synthetases. The reaction takes place in the presence of glutamine and ATP through an activated phospho-Asp-tRNA(Asn) or phospho-Glu-tRNA(Gln).</text>
</comment>
<dbReference type="GO" id="GO:0005524">
    <property type="term" value="F:ATP binding"/>
    <property type="evidence" value="ECO:0007669"/>
    <property type="project" value="UniProtKB-KW"/>
</dbReference>
<dbReference type="InterPro" id="IPR017958">
    <property type="entry name" value="Gln-tRNA_amidoTrfase_suB_CS"/>
</dbReference>
<dbReference type="GO" id="GO:0070681">
    <property type="term" value="P:glutaminyl-tRNAGln biosynthesis via transamidation"/>
    <property type="evidence" value="ECO:0007669"/>
    <property type="project" value="TreeGrafter"/>
</dbReference>
<evidence type="ECO:0000313" key="12">
    <source>
        <dbReference type="EMBL" id="OGZ01309.1"/>
    </source>
</evidence>
<evidence type="ECO:0000256" key="6">
    <source>
        <dbReference type="ARBA" id="ARBA00022917"/>
    </source>
</evidence>
<dbReference type="SUPFAM" id="SSF89095">
    <property type="entry name" value="GatB/YqeY motif"/>
    <property type="match status" value="2"/>
</dbReference>
<evidence type="ECO:0000259" key="11">
    <source>
        <dbReference type="SMART" id="SM00845"/>
    </source>
</evidence>